<dbReference type="AlphaFoldDB" id="A0A1Y2J3Z7"/>
<keyword evidence="3" id="KW-1185">Reference proteome</keyword>
<dbReference type="Proteomes" id="UP000193067">
    <property type="component" value="Unassembled WGS sequence"/>
</dbReference>
<dbReference type="InterPro" id="IPR011333">
    <property type="entry name" value="SKP1/BTB/POZ_sf"/>
</dbReference>
<dbReference type="STRING" id="1353009.A0A1Y2J3Z7"/>
<sequence length="236" mass="27866">MPNHTAAAQDLVNADNNSPPRENVYIEKDPDYFYELVYIRVENTLFRIPRQYLVSESEAFRSMFTLPQPDGTVEGMTEEHALVLHGINTTEFKDFLRVLTARLWKGNKLRYAPSSWIPVLKLATMWQFDAIAKTALAYLRLEDATTRAMLARQYNIRGWLTKALWELSHRGYSLQHHEYVALGFDFAIQVVHLNERRWRNWPDRPAEWDEWIEEVKHIFGEDFAAWLTEDRKFNTS</sequence>
<gene>
    <name evidence="2" type="ORF">PYCCODRAFT_1421902</name>
</gene>
<evidence type="ECO:0000313" key="3">
    <source>
        <dbReference type="Proteomes" id="UP000193067"/>
    </source>
</evidence>
<organism evidence="2 3">
    <name type="scientific">Trametes coccinea (strain BRFM310)</name>
    <name type="common">Pycnoporus coccineus</name>
    <dbReference type="NCBI Taxonomy" id="1353009"/>
    <lineage>
        <taxon>Eukaryota</taxon>
        <taxon>Fungi</taxon>
        <taxon>Dikarya</taxon>
        <taxon>Basidiomycota</taxon>
        <taxon>Agaricomycotina</taxon>
        <taxon>Agaricomycetes</taxon>
        <taxon>Polyporales</taxon>
        <taxon>Polyporaceae</taxon>
        <taxon>Trametes</taxon>
    </lineage>
</organism>
<evidence type="ECO:0000313" key="2">
    <source>
        <dbReference type="EMBL" id="OSD08125.1"/>
    </source>
</evidence>
<protein>
    <submittedName>
        <fullName evidence="2">Uncharacterized protein</fullName>
    </submittedName>
</protein>
<proteinExistence type="predicted"/>
<evidence type="ECO:0000256" key="1">
    <source>
        <dbReference type="SAM" id="MobiDB-lite"/>
    </source>
</evidence>
<accession>A0A1Y2J3Z7</accession>
<feature type="region of interest" description="Disordered" evidence="1">
    <location>
        <begin position="1"/>
        <end position="20"/>
    </location>
</feature>
<dbReference type="OrthoDB" id="2749506at2759"/>
<dbReference type="EMBL" id="KZ084087">
    <property type="protein sequence ID" value="OSD08125.1"/>
    <property type="molecule type" value="Genomic_DNA"/>
</dbReference>
<reference evidence="2 3" key="1">
    <citation type="journal article" date="2015" name="Biotechnol. Biofuels">
        <title>Enhanced degradation of softwood versus hardwood by the white-rot fungus Pycnoporus coccineus.</title>
        <authorList>
            <person name="Couturier M."/>
            <person name="Navarro D."/>
            <person name="Chevret D."/>
            <person name="Henrissat B."/>
            <person name="Piumi F."/>
            <person name="Ruiz-Duenas F.J."/>
            <person name="Martinez A.T."/>
            <person name="Grigoriev I.V."/>
            <person name="Riley R."/>
            <person name="Lipzen A."/>
            <person name="Berrin J.G."/>
            <person name="Master E.R."/>
            <person name="Rosso M.N."/>
        </authorList>
    </citation>
    <scope>NUCLEOTIDE SEQUENCE [LARGE SCALE GENOMIC DNA]</scope>
    <source>
        <strain evidence="2 3">BRFM310</strain>
    </source>
</reference>
<name>A0A1Y2J3Z7_TRAC3</name>
<dbReference type="SUPFAM" id="SSF54695">
    <property type="entry name" value="POZ domain"/>
    <property type="match status" value="1"/>
</dbReference>
<dbReference type="Gene3D" id="3.30.710.10">
    <property type="entry name" value="Potassium Channel Kv1.1, Chain A"/>
    <property type="match status" value="1"/>
</dbReference>